<feature type="transmembrane region" description="Helical" evidence="6">
    <location>
        <begin position="313"/>
        <end position="333"/>
    </location>
</feature>
<dbReference type="EMBL" id="BTGU01000039">
    <property type="protein sequence ID" value="GMN51800.1"/>
    <property type="molecule type" value="Genomic_DNA"/>
</dbReference>
<dbReference type="GO" id="GO:0016020">
    <property type="term" value="C:membrane"/>
    <property type="evidence" value="ECO:0007669"/>
    <property type="project" value="UniProtKB-SubCell"/>
</dbReference>
<sequence>MIDYAILQQGVAERERVREERLGLGLLTLSAILPSLSGSDCQTNDIMSCSQPLFQVILFFLALYLVAFAQGAYRPCILAFGADQFDGEDPEECKAKISFFNWLRFGVYMGSLVAISTISYIQDNLNWALGFGIPCIAMVVALVIFLLGTTTYRFSIPHNEKGPIARIIKVFVAAFRNWRRTPSTIATEVEIPHRQKSEQYKFLDKALIASYNLNEDGRVCSVAEVEEAKAVVRLVPILMTCLIYGIFYAQPGTFFIKQGATIERTIVSGFKIPAASLQGFISIAILTFIPIYDRVFVPLARAFTRKPSGITTLQRIGAGLFMSVFTMIMAALVEIKRLKTAEEYNLVDKPSVTIPMSVWWLVPQYILFGITDVLTMVGLQEFFYAQVPTEIRSIGLSLFLNIFGIGSFLSSFLISVIENTTGGSGQDSWFSNNLNRAHLDYFYWLLAGLSAIGFAAYFHFARFYIYIKRGNI</sequence>
<dbReference type="PANTHER" id="PTHR11654">
    <property type="entry name" value="OLIGOPEPTIDE TRANSPORTER-RELATED"/>
    <property type="match status" value="1"/>
</dbReference>
<feature type="transmembrane region" description="Helical" evidence="6">
    <location>
        <begin position="441"/>
        <end position="460"/>
    </location>
</feature>
<keyword evidence="3 6" id="KW-0812">Transmembrane</keyword>
<gene>
    <name evidence="7" type="ORF">TIFTF001_020950</name>
</gene>
<name>A0AA88AGM8_FICCA</name>
<feature type="transmembrane region" description="Helical" evidence="6">
    <location>
        <begin position="127"/>
        <end position="147"/>
    </location>
</feature>
<comment type="subcellular location">
    <subcellularLocation>
        <location evidence="1">Membrane</location>
        <topology evidence="1">Multi-pass membrane protein</topology>
    </subcellularLocation>
</comment>
<feature type="transmembrane region" description="Helical" evidence="6">
    <location>
        <begin position="396"/>
        <end position="417"/>
    </location>
</feature>
<evidence type="ECO:0000256" key="4">
    <source>
        <dbReference type="ARBA" id="ARBA00022989"/>
    </source>
</evidence>
<feature type="transmembrane region" description="Helical" evidence="6">
    <location>
        <begin position="231"/>
        <end position="250"/>
    </location>
</feature>
<dbReference type="Gene3D" id="1.20.1250.20">
    <property type="entry name" value="MFS general substrate transporter like domains"/>
    <property type="match status" value="1"/>
</dbReference>
<dbReference type="InterPro" id="IPR036259">
    <property type="entry name" value="MFS_trans_sf"/>
</dbReference>
<keyword evidence="5 6" id="KW-0472">Membrane</keyword>
<dbReference type="InterPro" id="IPR000109">
    <property type="entry name" value="POT_fam"/>
</dbReference>
<protein>
    <submittedName>
        <fullName evidence="7">Uncharacterized protein</fullName>
    </submittedName>
</protein>
<keyword evidence="8" id="KW-1185">Reference proteome</keyword>
<comment type="caution">
    <text evidence="7">The sequence shown here is derived from an EMBL/GenBank/DDBJ whole genome shotgun (WGS) entry which is preliminary data.</text>
</comment>
<evidence type="ECO:0000256" key="6">
    <source>
        <dbReference type="SAM" id="Phobius"/>
    </source>
</evidence>
<dbReference type="SUPFAM" id="SSF103473">
    <property type="entry name" value="MFS general substrate transporter"/>
    <property type="match status" value="1"/>
</dbReference>
<evidence type="ECO:0000256" key="3">
    <source>
        <dbReference type="ARBA" id="ARBA00022692"/>
    </source>
</evidence>
<evidence type="ECO:0000313" key="7">
    <source>
        <dbReference type="EMBL" id="GMN51800.1"/>
    </source>
</evidence>
<feature type="transmembrane region" description="Helical" evidence="6">
    <location>
        <begin position="270"/>
        <end position="292"/>
    </location>
</feature>
<dbReference type="Proteomes" id="UP001187192">
    <property type="component" value="Unassembled WGS sequence"/>
</dbReference>
<evidence type="ECO:0000256" key="1">
    <source>
        <dbReference type="ARBA" id="ARBA00004141"/>
    </source>
</evidence>
<dbReference type="Pfam" id="PF00854">
    <property type="entry name" value="PTR2"/>
    <property type="match status" value="1"/>
</dbReference>
<dbReference type="AlphaFoldDB" id="A0AA88AGM8"/>
<feature type="transmembrane region" description="Helical" evidence="6">
    <location>
        <begin position="102"/>
        <end position="121"/>
    </location>
</feature>
<organism evidence="7 8">
    <name type="scientific">Ficus carica</name>
    <name type="common">Common fig</name>
    <dbReference type="NCBI Taxonomy" id="3494"/>
    <lineage>
        <taxon>Eukaryota</taxon>
        <taxon>Viridiplantae</taxon>
        <taxon>Streptophyta</taxon>
        <taxon>Embryophyta</taxon>
        <taxon>Tracheophyta</taxon>
        <taxon>Spermatophyta</taxon>
        <taxon>Magnoliopsida</taxon>
        <taxon>eudicotyledons</taxon>
        <taxon>Gunneridae</taxon>
        <taxon>Pentapetalae</taxon>
        <taxon>rosids</taxon>
        <taxon>fabids</taxon>
        <taxon>Rosales</taxon>
        <taxon>Moraceae</taxon>
        <taxon>Ficeae</taxon>
        <taxon>Ficus</taxon>
    </lineage>
</organism>
<accession>A0AA88AGM8</accession>
<dbReference type="GO" id="GO:0022857">
    <property type="term" value="F:transmembrane transporter activity"/>
    <property type="evidence" value="ECO:0007669"/>
    <property type="project" value="InterPro"/>
</dbReference>
<evidence type="ECO:0000256" key="2">
    <source>
        <dbReference type="ARBA" id="ARBA00005982"/>
    </source>
</evidence>
<evidence type="ECO:0000313" key="8">
    <source>
        <dbReference type="Proteomes" id="UP001187192"/>
    </source>
</evidence>
<proteinExistence type="inferred from homology"/>
<keyword evidence="4 6" id="KW-1133">Transmembrane helix</keyword>
<evidence type="ECO:0000256" key="5">
    <source>
        <dbReference type="ARBA" id="ARBA00023136"/>
    </source>
</evidence>
<feature type="transmembrane region" description="Helical" evidence="6">
    <location>
        <begin position="54"/>
        <end position="73"/>
    </location>
</feature>
<reference evidence="7" key="1">
    <citation type="submission" date="2023-07" db="EMBL/GenBank/DDBJ databases">
        <title>draft genome sequence of fig (Ficus carica).</title>
        <authorList>
            <person name="Takahashi T."/>
            <person name="Nishimura K."/>
        </authorList>
    </citation>
    <scope>NUCLEOTIDE SEQUENCE</scope>
</reference>
<comment type="similarity">
    <text evidence="2">Belongs to the major facilitator superfamily. Proton-dependent oligopeptide transporter (POT/PTR) (TC 2.A.17) family.</text>
</comment>
<feature type="transmembrane region" description="Helical" evidence="6">
    <location>
        <begin position="365"/>
        <end position="384"/>
    </location>
</feature>
<dbReference type="FunFam" id="1.20.1250.20:FF:000410">
    <property type="entry name" value="POT family protein"/>
    <property type="match status" value="1"/>
</dbReference>